<keyword evidence="3 8" id="KW-0813">Transport</keyword>
<keyword evidence="5 8" id="KW-0812">Transmembrane</keyword>
<name>A0ABT5J2H8_9NEIS</name>
<feature type="transmembrane region" description="Helical" evidence="8">
    <location>
        <begin position="218"/>
        <end position="240"/>
    </location>
</feature>
<evidence type="ECO:0000313" key="10">
    <source>
        <dbReference type="EMBL" id="MDC7718054.1"/>
    </source>
</evidence>
<dbReference type="Gene3D" id="1.20.1720.10">
    <property type="entry name" value="Multidrug resistance protein D"/>
    <property type="match status" value="1"/>
</dbReference>
<evidence type="ECO:0000259" key="9">
    <source>
        <dbReference type="PROSITE" id="PS50850"/>
    </source>
</evidence>
<dbReference type="SUPFAM" id="SSF103473">
    <property type="entry name" value="MFS general substrate transporter"/>
    <property type="match status" value="1"/>
</dbReference>
<keyword evidence="11" id="KW-1185">Reference proteome</keyword>
<keyword evidence="7 8" id="KW-0472">Membrane</keyword>
<evidence type="ECO:0000256" key="4">
    <source>
        <dbReference type="ARBA" id="ARBA00022475"/>
    </source>
</evidence>
<feature type="domain" description="Major facilitator superfamily (MFS) profile" evidence="9">
    <location>
        <begin position="12"/>
        <end position="400"/>
    </location>
</feature>
<proteinExistence type="inferred from homology"/>
<sequence length="400" mass="43200">MSDSSNRRFGVLALMLAALASLGPFSIDTFLPAMHEMGASLGASPIEMQQTLSIYLFCYAVMMLWHGAISDSVGRRAVIMASTLVFAVASVGCALAPNLGILLLFRGLQGLCGGAGLVVGRAIIRDTFHGHDAQRMMSQVTMLFSLSPAIAPLIGGMLFGALGWRAIFVFLALLGVVIFALCWRALPETHPVAARTPFAWRQLLANYLEVGRKREFQLLALAVSCNFAGFFVYIPSAPVFVMQHLGLGHNDFLWMFGPIVSGIMFGAFLSGKLAGRRDTRTIVNIGYVLMFTATAANLLQAFLMTPSVPWAVLPLALYTTGMSMSAPSMTLTLMDQFPHLRGTVSSVQGFVQTMFSTLLAGVISPLVWGSVQSLALTMLGFLVAGFVLRSAYRRRILRPV</sequence>
<evidence type="ECO:0000256" key="5">
    <source>
        <dbReference type="ARBA" id="ARBA00022692"/>
    </source>
</evidence>
<keyword evidence="6 8" id="KW-1133">Transmembrane helix</keyword>
<feature type="transmembrane region" description="Helical" evidence="8">
    <location>
        <begin position="136"/>
        <end position="160"/>
    </location>
</feature>
<dbReference type="EMBL" id="JAQQLF010000015">
    <property type="protein sequence ID" value="MDC7718054.1"/>
    <property type="molecule type" value="Genomic_DNA"/>
</dbReference>
<feature type="transmembrane region" description="Helical" evidence="8">
    <location>
        <begin position="374"/>
        <end position="392"/>
    </location>
</feature>
<evidence type="ECO:0000256" key="3">
    <source>
        <dbReference type="ARBA" id="ARBA00022448"/>
    </source>
</evidence>
<dbReference type="InterPro" id="IPR020846">
    <property type="entry name" value="MFS_dom"/>
</dbReference>
<evidence type="ECO:0000256" key="2">
    <source>
        <dbReference type="ARBA" id="ARBA00006236"/>
    </source>
</evidence>
<feature type="transmembrane region" description="Helical" evidence="8">
    <location>
        <begin position="48"/>
        <end position="65"/>
    </location>
</feature>
<evidence type="ECO:0000256" key="8">
    <source>
        <dbReference type="RuleBase" id="RU365088"/>
    </source>
</evidence>
<feature type="transmembrane region" description="Helical" evidence="8">
    <location>
        <begin position="77"/>
        <end position="97"/>
    </location>
</feature>
<dbReference type="PANTHER" id="PTHR42718:SF9">
    <property type="entry name" value="MAJOR FACILITATOR SUPERFAMILY MULTIDRUG TRANSPORTER MFSC"/>
    <property type="match status" value="1"/>
</dbReference>
<reference evidence="10 11" key="1">
    <citation type="submission" date="2023-01" db="EMBL/GenBank/DDBJ databases">
        <title>Novel species of the genus Vogesella isolated from rivers.</title>
        <authorList>
            <person name="Lu H."/>
        </authorList>
    </citation>
    <scope>NUCLEOTIDE SEQUENCE [LARGE SCALE GENOMIC DNA]</scope>
    <source>
        <strain evidence="10 11">DC21W</strain>
    </source>
</reference>
<protein>
    <recommendedName>
        <fullName evidence="8">Bcr/CflA family efflux transporter</fullName>
    </recommendedName>
</protein>
<feature type="transmembrane region" description="Helical" evidence="8">
    <location>
        <begin position="166"/>
        <end position="186"/>
    </location>
</feature>
<evidence type="ECO:0000256" key="1">
    <source>
        <dbReference type="ARBA" id="ARBA00004651"/>
    </source>
</evidence>
<evidence type="ECO:0000256" key="7">
    <source>
        <dbReference type="ARBA" id="ARBA00023136"/>
    </source>
</evidence>
<comment type="similarity">
    <text evidence="2 8">Belongs to the major facilitator superfamily. Bcr/CmlA family.</text>
</comment>
<dbReference type="InterPro" id="IPR004812">
    <property type="entry name" value="Efflux_drug-R_Bcr/CmlA"/>
</dbReference>
<keyword evidence="8" id="KW-0997">Cell inner membrane</keyword>
<dbReference type="RefSeq" id="WP_272752353.1">
    <property type="nucleotide sequence ID" value="NZ_JAQQLF010000015.1"/>
</dbReference>
<evidence type="ECO:0000256" key="6">
    <source>
        <dbReference type="ARBA" id="ARBA00022989"/>
    </source>
</evidence>
<dbReference type="PANTHER" id="PTHR42718">
    <property type="entry name" value="MAJOR FACILITATOR SUPERFAMILY MULTIDRUG TRANSPORTER MFSC"/>
    <property type="match status" value="1"/>
</dbReference>
<comment type="caution">
    <text evidence="8">Lacks conserved residue(s) required for the propagation of feature annotation.</text>
</comment>
<organism evidence="10 11">
    <name type="scientific">Vogesella aquatica</name>
    <dbReference type="NCBI Taxonomy" id="2984206"/>
    <lineage>
        <taxon>Bacteria</taxon>
        <taxon>Pseudomonadati</taxon>
        <taxon>Pseudomonadota</taxon>
        <taxon>Betaproteobacteria</taxon>
        <taxon>Neisseriales</taxon>
        <taxon>Chromobacteriaceae</taxon>
        <taxon>Vogesella</taxon>
    </lineage>
</organism>
<comment type="subcellular location">
    <subcellularLocation>
        <location evidence="8">Cell inner membrane</location>
        <topology evidence="8">Multi-pass membrane protein</topology>
    </subcellularLocation>
    <subcellularLocation>
        <location evidence="1">Cell membrane</location>
        <topology evidence="1">Multi-pass membrane protein</topology>
    </subcellularLocation>
</comment>
<dbReference type="PROSITE" id="PS50850">
    <property type="entry name" value="MFS"/>
    <property type="match status" value="1"/>
</dbReference>
<feature type="transmembrane region" description="Helical" evidence="8">
    <location>
        <begin position="103"/>
        <end position="124"/>
    </location>
</feature>
<gene>
    <name evidence="10" type="ORF">PQU95_12620</name>
</gene>
<dbReference type="NCBIfam" id="TIGR00710">
    <property type="entry name" value="efflux_Bcr_CflA"/>
    <property type="match status" value="1"/>
</dbReference>
<dbReference type="InterPro" id="IPR011701">
    <property type="entry name" value="MFS"/>
</dbReference>
<dbReference type="Proteomes" id="UP001219956">
    <property type="component" value="Unassembled WGS sequence"/>
</dbReference>
<accession>A0ABT5J2H8</accession>
<comment type="caution">
    <text evidence="10">The sequence shown here is derived from an EMBL/GenBank/DDBJ whole genome shotgun (WGS) entry which is preliminary data.</text>
</comment>
<keyword evidence="4" id="KW-1003">Cell membrane</keyword>
<feature type="transmembrane region" description="Helical" evidence="8">
    <location>
        <begin position="252"/>
        <end position="270"/>
    </location>
</feature>
<evidence type="ECO:0000313" key="11">
    <source>
        <dbReference type="Proteomes" id="UP001219956"/>
    </source>
</evidence>
<feature type="transmembrane region" description="Helical" evidence="8">
    <location>
        <begin position="282"/>
        <end position="303"/>
    </location>
</feature>
<dbReference type="InterPro" id="IPR036259">
    <property type="entry name" value="MFS_trans_sf"/>
</dbReference>
<dbReference type="CDD" id="cd17320">
    <property type="entry name" value="MFS_MdfA_MDR_like"/>
    <property type="match status" value="1"/>
</dbReference>
<dbReference type="Pfam" id="PF07690">
    <property type="entry name" value="MFS_1"/>
    <property type="match status" value="1"/>
</dbReference>